<evidence type="ECO:0000259" key="1">
    <source>
        <dbReference type="Pfam" id="PF17921"/>
    </source>
</evidence>
<protein>
    <recommendedName>
        <fullName evidence="1">Integrase zinc-binding domain-containing protein</fullName>
    </recommendedName>
</protein>
<organism evidence="2 3">
    <name type="scientific">Sphaeroforma arctica JP610</name>
    <dbReference type="NCBI Taxonomy" id="667725"/>
    <lineage>
        <taxon>Eukaryota</taxon>
        <taxon>Ichthyosporea</taxon>
        <taxon>Ichthyophonida</taxon>
        <taxon>Sphaeroforma</taxon>
    </lineage>
</organism>
<proteinExistence type="predicted"/>
<keyword evidence="3" id="KW-1185">Reference proteome</keyword>
<dbReference type="EMBL" id="KQ242354">
    <property type="protein sequence ID" value="KNC79157.1"/>
    <property type="molecule type" value="Genomic_DNA"/>
</dbReference>
<dbReference type="Proteomes" id="UP000054560">
    <property type="component" value="Unassembled WGS sequence"/>
</dbReference>
<accession>A0A0L0FQT4</accession>
<dbReference type="RefSeq" id="XP_014153059.1">
    <property type="nucleotide sequence ID" value="XM_014297584.1"/>
</dbReference>
<feature type="domain" description="Integrase zinc-binding" evidence="1">
    <location>
        <begin position="34"/>
        <end position="83"/>
    </location>
</feature>
<dbReference type="Gene3D" id="1.10.340.70">
    <property type="match status" value="1"/>
</dbReference>
<dbReference type="GeneID" id="25908941"/>
<gene>
    <name evidence="2" type="ORF">SARC_08437</name>
</gene>
<dbReference type="InterPro" id="IPR041588">
    <property type="entry name" value="Integrase_H2C2"/>
</dbReference>
<dbReference type="Pfam" id="PF17921">
    <property type="entry name" value="Integrase_H2C2"/>
    <property type="match status" value="1"/>
</dbReference>
<name>A0A0L0FQT4_9EUKA</name>
<evidence type="ECO:0000313" key="2">
    <source>
        <dbReference type="EMBL" id="KNC79157.1"/>
    </source>
</evidence>
<sequence>MEEDPVDEPLEDVKRDRLQSMKRSVFGFGVGGTIIERIVRYTHELFAHASAKRLDQLTRTLWGWSGMMEMCTHVRQSCDACQAISDDLGKEKGLLHVSYTVYVYNILFT</sequence>
<dbReference type="AlphaFoldDB" id="A0A0L0FQT4"/>
<reference evidence="2 3" key="1">
    <citation type="submission" date="2011-02" db="EMBL/GenBank/DDBJ databases">
        <title>The Genome Sequence of Sphaeroforma arctica JP610.</title>
        <authorList>
            <consortium name="The Broad Institute Genome Sequencing Platform"/>
            <person name="Russ C."/>
            <person name="Cuomo C."/>
            <person name="Young S.K."/>
            <person name="Zeng Q."/>
            <person name="Gargeya S."/>
            <person name="Alvarado L."/>
            <person name="Berlin A."/>
            <person name="Chapman S.B."/>
            <person name="Chen Z."/>
            <person name="Freedman E."/>
            <person name="Gellesch M."/>
            <person name="Goldberg J."/>
            <person name="Griggs A."/>
            <person name="Gujja S."/>
            <person name="Heilman E."/>
            <person name="Heiman D."/>
            <person name="Howarth C."/>
            <person name="Mehta T."/>
            <person name="Neiman D."/>
            <person name="Pearson M."/>
            <person name="Roberts A."/>
            <person name="Saif S."/>
            <person name="Shea T."/>
            <person name="Shenoy N."/>
            <person name="Sisk P."/>
            <person name="Stolte C."/>
            <person name="Sykes S."/>
            <person name="White J."/>
            <person name="Yandava C."/>
            <person name="Burger G."/>
            <person name="Gray M.W."/>
            <person name="Holland P.W.H."/>
            <person name="King N."/>
            <person name="Lang F.B.F."/>
            <person name="Roger A.J."/>
            <person name="Ruiz-Trillo I."/>
            <person name="Haas B."/>
            <person name="Nusbaum C."/>
            <person name="Birren B."/>
        </authorList>
    </citation>
    <scope>NUCLEOTIDE SEQUENCE [LARGE SCALE GENOMIC DNA]</scope>
    <source>
        <strain evidence="2 3">JP610</strain>
    </source>
</reference>
<evidence type="ECO:0000313" key="3">
    <source>
        <dbReference type="Proteomes" id="UP000054560"/>
    </source>
</evidence>